<feature type="compositionally biased region" description="Low complexity" evidence="2">
    <location>
        <begin position="439"/>
        <end position="450"/>
    </location>
</feature>
<accession>A0A0L0CHD2</accession>
<feature type="region of interest" description="Disordered" evidence="2">
    <location>
        <begin position="788"/>
        <end position="823"/>
    </location>
</feature>
<gene>
    <name evidence="3" type="ORF">FF38_06942</name>
</gene>
<evidence type="ECO:0000313" key="4">
    <source>
        <dbReference type="Proteomes" id="UP000037069"/>
    </source>
</evidence>
<feature type="region of interest" description="Disordered" evidence="2">
    <location>
        <begin position="249"/>
        <end position="268"/>
    </location>
</feature>
<feature type="non-terminal residue" evidence="3">
    <location>
        <position position="1125"/>
    </location>
</feature>
<proteinExistence type="predicted"/>
<feature type="compositionally biased region" description="Polar residues" evidence="2">
    <location>
        <begin position="885"/>
        <end position="917"/>
    </location>
</feature>
<feature type="compositionally biased region" description="Polar residues" evidence="2">
    <location>
        <begin position="1"/>
        <end position="23"/>
    </location>
</feature>
<feature type="region of interest" description="Disordered" evidence="2">
    <location>
        <begin position="1"/>
        <end position="32"/>
    </location>
</feature>
<protein>
    <submittedName>
        <fullName evidence="3">Dystrophin, isoform D</fullName>
    </submittedName>
</protein>
<feature type="region of interest" description="Disordered" evidence="2">
    <location>
        <begin position="64"/>
        <end position="97"/>
    </location>
</feature>
<dbReference type="STRING" id="7375.A0A0L0CHD2"/>
<evidence type="ECO:0000313" key="3">
    <source>
        <dbReference type="EMBL" id="KNC31622.1"/>
    </source>
</evidence>
<organism evidence="3 4">
    <name type="scientific">Lucilia cuprina</name>
    <name type="common">Green bottle fly</name>
    <name type="synonym">Australian sheep blowfly</name>
    <dbReference type="NCBI Taxonomy" id="7375"/>
    <lineage>
        <taxon>Eukaryota</taxon>
        <taxon>Metazoa</taxon>
        <taxon>Ecdysozoa</taxon>
        <taxon>Arthropoda</taxon>
        <taxon>Hexapoda</taxon>
        <taxon>Insecta</taxon>
        <taxon>Pterygota</taxon>
        <taxon>Neoptera</taxon>
        <taxon>Endopterygota</taxon>
        <taxon>Diptera</taxon>
        <taxon>Brachycera</taxon>
        <taxon>Muscomorpha</taxon>
        <taxon>Oestroidea</taxon>
        <taxon>Calliphoridae</taxon>
        <taxon>Luciliinae</taxon>
        <taxon>Lucilia</taxon>
    </lineage>
</organism>
<feature type="region of interest" description="Disordered" evidence="2">
    <location>
        <begin position="1062"/>
        <end position="1085"/>
    </location>
</feature>
<dbReference type="Proteomes" id="UP000037069">
    <property type="component" value="Unassembled WGS sequence"/>
</dbReference>
<feature type="compositionally biased region" description="Low complexity" evidence="2">
    <location>
        <begin position="358"/>
        <end position="381"/>
    </location>
</feature>
<dbReference type="AlphaFoldDB" id="A0A0L0CHD2"/>
<dbReference type="EMBL" id="JRES01000407">
    <property type="protein sequence ID" value="KNC31622.1"/>
    <property type="molecule type" value="Genomic_DNA"/>
</dbReference>
<evidence type="ECO:0000256" key="1">
    <source>
        <dbReference type="SAM" id="Coils"/>
    </source>
</evidence>
<feature type="compositionally biased region" description="Polar residues" evidence="2">
    <location>
        <begin position="74"/>
        <end position="97"/>
    </location>
</feature>
<feature type="compositionally biased region" description="Low complexity" evidence="2">
    <location>
        <begin position="868"/>
        <end position="878"/>
    </location>
</feature>
<feature type="region of interest" description="Disordered" evidence="2">
    <location>
        <begin position="358"/>
        <end position="383"/>
    </location>
</feature>
<sequence>MTTKSCLTNSKTYSKNKRNSQQYQEHKTVSDATTATTTIHSNGNNKMNGFRISGFPSATLNGGLATAAQQQQQRENSMSTTQHQQLQQHKPANNTALGNANKLSSIVTGNMSNSNNIEVTYAKPYQLMSTNSSTTYSQVSSKESSLATTPNGGCSLNYMLDDELDLHIKESAVTITGNSALSMLQPSPPPLTTAVTTSATTAAPIALKGNNPFLNSPSPTDNIKTTTAFNFQQQQQHEIPEYAEPQRYRQNKQTPQQHPQSSIGNSGGYASTVLGSGAIVSGQGSVNVSIKETIIQQLTSPSSSTSSSCSSGFVDYSSSQQQQLHLQQQQLRQQQLTLQQQQRLLQLTRQQQQLRQAVSMVNSSGSSTASATTKFTDTTTSNNHVNMDKEAIYAALLQQYRQSPTQATAPSNAPHKSLKTPNNNSSNSSYCPPVPLHRNINTTATTNPTNGPIVPRRSHSTPRPLSSNLSHASNPPLCPNAPNATTNGQRPRSLERFNNLPANNKPNTPVSPYQPPPIPIRRFAPGTQPKRNVGSPQPLEAAKFQGKKSTSIDNIRQHAVSTSDAPPNQGTMRHSVTFHGRPIETNNLENGFSVEDLKSNCNQNTTNNWSKTERPMSYAFGGAGPDQAYLENQLRAYSEQLRTITESVRKYSEQAKLLSELKRQQHLAKQQQMGGSTASVNNSQTNLEQTHNNQPIPMSKSTGNFSSSMISQEIVSKSLASLNNQTAETQSPSTQLKMFLDNIRSSMRSEYQQNIPEEVLKPIKEPKTTQANQKVVNTNTIKRNSLVETGEKKSSSPLKQIPQKTVTATTQQTLKEPESLPTPSDQLRLFLDAIRSNKIPENDEKPKIVNSQTLDSFITKPLQMPDVTSGTPGNNGPPSRRRPKSTISTTSNTAPPTQIAAPTSQGSTKLEHSLTTSESFHQISDNLRLMSEDLKALSPSKVVVNSHSSGSLKTLAAPSELRVHHSTSPLATSPTIRHNFPTSNSNSSICSLANSTNNTSNTSTPSTAPLMTDFNEILDSFQQMADKYKSKGSYDYLRKCSDALRQHSQQLKLMQQQQQLAGNSNNGFHNNNGFNEDSNSCTTTPGSIREAVQNLLMQPRNGFQILDDRMRLFIDIIDSQDKLSQ</sequence>
<feature type="compositionally biased region" description="Low complexity" evidence="2">
    <location>
        <begin position="1062"/>
        <end position="1075"/>
    </location>
</feature>
<keyword evidence="4" id="KW-1185">Reference proteome</keyword>
<comment type="caution">
    <text evidence="3">The sequence shown here is derived from an EMBL/GenBank/DDBJ whole genome shotgun (WGS) entry which is preliminary data.</text>
</comment>
<evidence type="ECO:0000256" key="2">
    <source>
        <dbReference type="SAM" id="MobiDB-lite"/>
    </source>
</evidence>
<feature type="compositionally biased region" description="Polar residues" evidence="2">
    <location>
        <begin position="461"/>
        <end position="473"/>
    </location>
</feature>
<feature type="compositionally biased region" description="Polar residues" evidence="2">
    <location>
        <begin position="1076"/>
        <end position="1085"/>
    </location>
</feature>
<feature type="compositionally biased region" description="Polar residues" evidence="2">
    <location>
        <begin position="500"/>
        <end position="511"/>
    </location>
</feature>
<feature type="compositionally biased region" description="Polar residues" evidence="2">
    <location>
        <begin position="795"/>
        <end position="814"/>
    </location>
</feature>
<name>A0A0L0CHD2_LUCCU</name>
<reference evidence="3 4" key="1">
    <citation type="journal article" date="2015" name="Nat. Commun.">
        <title>Lucilia cuprina genome unlocks parasitic fly biology to underpin future interventions.</title>
        <authorList>
            <person name="Anstead C.A."/>
            <person name="Korhonen P.K."/>
            <person name="Young N.D."/>
            <person name="Hall R.S."/>
            <person name="Jex A.R."/>
            <person name="Murali S.C."/>
            <person name="Hughes D.S."/>
            <person name="Lee S.F."/>
            <person name="Perry T."/>
            <person name="Stroehlein A.J."/>
            <person name="Ansell B.R."/>
            <person name="Breugelmans B."/>
            <person name="Hofmann A."/>
            <person name="Qu J."/>
            <person name="Dugan S."/>
            <person name="Lee S.L."/>
            <person name="Chao H."/>
            <person name="Dinh H."/>
            <person name="Han Y."/>
            <person name="Doddapaneni H.V."/>
            <person name="Worley K.C."/>
            <person name="Muzny D.M."/>
            <person name="Ioannidis P."/>
            <person name="Waterhouse R.M."/>
            <person name="Zdobnov E.M."/>
            <person name="James P.J."/>
            <person name="Bagnall N.H."/>
            <person name="Kotze A.C."/>
            <person name="Gibbs R.A."/>
            <person name="Richards S."/>
            <person name="Batterham P."/>
            <person name="Gasser R.B."/>
        </authorList>
    </citation>
    <scope>NUCLEOTIDE SEQUENCE [LARGE SCALE GENOMIC DNA]</scope>
    <source>
        <strain evidence="3 4">LS</strain>
        <tissue evidence="3">Full body</tissue>
    </source>
</reference>
<feature type="region of interest" description="Disordered" evidence="2">
    <location>
        <begin position="861"/>
        <end position="917"/>
    </location>
</feature>
<keyword evidence="1" id="KW-0175">Coiled coil</keyword>
<feature type="coiled-coil region" evidence="1">
    <location>
        <begin position="324"/>
        <end position="351"/>
    </location>
</feature>
<feature type="compositionally biased region" description="Polar residues" evidence="2">
    <location>
        <begin position="402"/>
        <end position="411"/>
    </location>
</feature>
<feature type="region of interest" description="Disordered" evidence="2">
    <location>
        <begin position="402"/>
        <end position="516"/>
    </location>
</feature>
<feature type="compositionally biased region" description="Polar residues" evidence="2">
    <location>
        <begin position="251"/>
        <end position="264"/>
    </location>
</feature>